<protein>
    <recommendedName>
        <fullName evidence="2">Molybdopterin oxidoreductase domain-containing protein</fullName>
    </recommendedName>
</protein>
<dbReference type="SUPFAM" id="SSF53706">
    <property type="entry name" value="Formate dehydrogenase/DMSO reductase, domains 1-3"/>
    <property type="match status" value="1"/>
</dbReference>
<sequence length="66" mass="7163">MKGWQGPSYFVDGSMAQKVKSASSRLEPGLVVSLRELESADFILVIGADPINEAPMLALAMRQAQR</sequence>
<proteinExistence type="predicted"/>
<accession>X0V6P9</accession>
<reference evidence="1" key="1">
    <citation type="journal article" date="2014" name="Front. Microbiol.">
        <title>High frequency of phylogenetically diverse reductive dehalogenase-homologous genes in deep subseafloor sedimentary metagenomes.</title>
        <authorList>
            <person name="Kawai M."/>
            <person name="Futagami T."/>
            <person name="Toyoda A."/>
            <person name="Takaki Y."/>
            <person name="Nishi S."/>
            <person name="Hori S."/>
            <person name="Arai W."/>
            <person name="Tsubouchi T."/>
            <person name="Morono Y."/>
            <person name="Uchiyama I."/>
            <person name="Ito T."/>
            <person name="Fujiyama A."/>
            <person name="Inagaki F."/>
            <person name="Takami H."/>
        </authorList>
    </citation>
    <scope>NUCLEOTIDE SEQUENCE</scope>
    <source>
        <strain evidence="1">Expedition CK06-06</strain>
    </source>
</reference>
<organism evidence="1">
    <name type="scientific">marine sediment metagenome</name>
    <dbReference type="NCBI Taxonomy" id="412755"/>
    <lineage>
        <taxon>unclassified sequences</taxon>
        <taxon>metagenomes</taxon>
        <taxon>ecological metagenomes</taxon>
    </lineage>
</organism>
<evidence type="ECO:0000313" key="1">
    <source>
        <dbReference type="EMBL" id="GAG08168.1"/>
    </source>
</evidence>
<feature type="non-terminal residue" evidence="1">
    <location>
        <position position="66"/>
    </location>
</feature>
<evidence type="ECO:0008006" key="2">
    <source>
        <dbReference type="Google" id="ProtNLM"/>
    </source>
</evidence>
<gene>
    <name evidence="1" type="ORF">S01H1_46465</name>
</gene>
<dbReference type="EMBL" id="BARS01029755">
    <property type="protein sequence ID" value="GAG08168.1"/>
    <property type="molecule type" value="Genomic_DNA"/>
</dbReference>
<comment type="caution">
    <text evidence="1">The sequence shown here is derived from an EMBL/GenBank/DDBJ whole genome shotgun (WGS) entry which is preliminary data.</text>
</comment>
<dbReference type="AlphaFoldDB" id="X0V6P9"/>
<name>X0V6P9_9ZZZZ</name>